<dbReference type="Proteomes" id="UP001058003">
    <property type="component" value="Chromosome"/>
</dbReference>
<dbReference type="AlphaFoldDB" id="A0A9Q9I8V5"/>
<dbReference type="GO" id="GO:0016853">
    <property type="term" value="F:isomerase activity"/>
    <property type="evidence" value="ECO:0007669"/>
    <property type="project" value="UniProtKB-KW"/>
</dbReference>
<sequence length="254" mass="28107">METVERIAPLSRRRAAVVADAELTAFQDVVSALDGPDWDRATDSAGWSVRDIVAHVAGQYEELARLGTFLRRLRIAKRRYPDRIALDGHNQVQIDELAGRSPAELTAHLARFGPKGLAAIRRTPGFVRRLPSTMFFPEPALPDRRMSYLFDVLTPRDTWMHRLELVRATEREWRPHPHDADIVAQVVRDLDQGWRGKPMELTLTGPAGGTWTVGAGPAADRVNADVIAAMLHLSGRGGLDLPPGSPLADAYVVF</sequence>
<reference evidence="2" key="1">
    <citation type="submission" date="2021-04" db="EMBL/GenBank/DDBJ databases">
        <title>Dactylosporangium aurantiacum NRRL B-8018 full assembly.</title>
        <authorList>
            <person name="Hartkoorn R.C."/>
            <person name="Beaudoing E."/>
            <person name="Hot D."/>
        </authorList>
    </citation>
    <scope>NUCLEOTIDE SEQUENCE</scope>
    <source>
        <strain evidence="2">NRRL B-8018</strain>
    </source>
</reference>
<dbReference type="NCBIfam" id="TIGR03083">
    <property type="entry name" value="maleylpyruvate isomerase family mycothiol-dependent enzyme"/>
    <property type="match status" value="1"/>
</dbReference>
<dbReference type="InterPro" id="IPR034660">
    <property type="entry name" value="DinB/YfiT-like"/>
</dbReference>
<dbReference type="RefSeq" id="WP_063745733.1">
    <property type="nucleotide sequence ID" value="NZ_CP073767.1"/>
</dbReference>
<keyword evidence="2" id="KW-0413">Isomerase</keyword>
<dbReference type="KEGG" id="daur:Daura_31665"/>
<dbReference type="OrthoDB" id="5185819at2"/>
<dbReference type="Pfam" id="PF11716">
    <property type="entry name" value="MDMPI_N"/>
    <property type="match status" value="1"/>
</dbReference>
<evidence type="ECO:0000259" key="1">
    <source>
        <dbReference type="Pfam" id="PF11716"/>
    </source>
</evidence>
<keyword evidence="3" id="KW-1185">Reference proteome</keyword>
<dbReference type="EMBL" id="CP073767">
    <property type="protein sequence ID" value="UWZ51301.1"/>
    <property type="molecule type" value="Genomic_DNA"/>
</dbReference>
<name>A0A9Q9I8V5_9ACTN</name>
<protein>
    <submittedName>
        <fullName evidence="2">Maleylpyruvate isomerase family mycothiol-dependent enzyme</fullName>
    </submittedName>
</protein>
<dbReference type="InterPro" id="IPR017517">
    <property type="entry name" value="Maleyloyr_isom"/>
</dbReference>
<dbReference type="GO" id="GO:0046872">
    <property type="term" value="F:metal ion binding"/>
    <property type="evidence" value="ECO:0007669"/>
    <property type="project" value="InterPro"/>
</dbReference>
<proteinExistence type="predicted"/>
<evidence type="ECO:0000313" key="2">
    <source>
        <dbReference type="EMBL" id="UWZ51301.1"/>
    </source>
</evidence>
<feature type="domain" description="Mycothiol-dependent maleylpyruvate isomerase metal-binding" evidence="1">
    <location>
        <begin position="20"/>
        <end position="164"/>
    </location>
</feature>
<dbReference type="InterPro" id="IPR024344">
    <property type="entry name" value="MDMPI_metal-binding"/>
</dbReference>
<dbReference type="SUPFAM" id="SSF109854">
    <property type="entry name" value="DinB/YfiT-like putative metalloenzymes"/>
    <property type="match status" value="1"/>
</dbReference>
<gene>
    <name evidence="2" type="ORF">Daura_31665</name>
</gene>
<accession>A0A9Q9I8V5</accession>
<organism evidence="2 3">
    <name type="scientific">Dactylosporangium aurantiacum</name>
    <dbReference type="NCBI Taxonomy" id="35754"/>
    <lineage>
        <taxon>Bacteria</taxon>
        <taxon>Bacillati</taxon>
        <taxon>Actinomycetota</taxon>
        <taxon>Actinomycetes</taxon>
        <taxon>Micromonosporales</taxon>
        <taxon>Micromonosporaceae</taxon>
        <taxon>Dactylosporangium</taxon>
    </lineage>
</organism>
<dbReference type="Gene3D" id="1.20.120.450">
    <property type="entry name" value="dinb family like domain"/>
    <property type="match status" value="1"/>
</dbReference>
<evidence type="ECO:0000313" key="3">
    <source>
        <dbReference type="Proteomes" id="UP001058003"/>
    </source>
</evidence>